<dbReference type="Pfam" id="PF12018">
    <property type="entry name" value="FAP206"/>
    <property type="match status" value="1"/>
</dbReference>
<dbReference type="EMBL" id="GEBQ01012540">
    <property type="protein sequence ID" value="JAT27437.1"/>
    <property type="molecule type" value="Transcribed_RNA"/>
</dbReference>
<evidence type="ECO:0000256" key="4">
    <source>
        <dbReference type="ARBA" id="ARBA00022490"/>
    </source>
</evidence>
<evidence type="ECO:0000256" key="6">
    <source>
        <dbReference type="ARBA" id="ARBA00023069"/>
    </source>
</evidence>
<evidence type="ECO:0000313" key="11">
    <source>
        <dbReference type="EMBL" id="JAT27437.1"/>
    </source>
</evidence>
<dbReference type="AlphaFoldDB" id="A0A1B6LUU9"/>
<comment type="function">
    <text evidence="9">Essential for sperm motility and is involved in the regulation of the beating frequency of motile cilia on the epithelial cells of the respiratory tract. Required for the establishment of radial spokes in sperm flagella.</text>
</comment>
<evidence type="ECO:0000313" key="10">
    <source>
        <dbReference type="EMBL" id="JAT16164.1"/>
    </source>
</evidence>
<dbReference type="EMBL" id="GEBQ01023813">
    <property type="protein sequence ID" value="JAT16164.1"/>
    <property type="molecule type" value="Transcribed_RNA"/>
</dbReference>
<proteinExistence type="inferred from homology"/>
<evidence type="ECO:0000256" key="9">
    <source>
        <dbReference type="ARBA" id="ARBA00045321"/>
    </source>
</evidence>
<evidence type="ECO:0000256" key="3">
    <source>
        <dbReference type="ARBA" id="ARBA00021602"/>
    </source>
</evidence>
<evidence type="ECO:0000256" key="2">
    <source>
        <dbReference type="ARBA" id="ARBA00010500"/>
    </source>
</evidence>
<protein>
    <recommendedName>
        <fullName evidence="3">Cilia- and flagella-associated protein 206</fullName>
    </recommendedName>
</protein>
<keyword evidence="6" id="KW-0969">Cilium</keyword>
<evidence type="ECO:0000256" key="5">
    <source>
        <dbReference type="ARBA" id="ARBA00022794"/>
    </source>
</evidence>
<organism evidence="11">
    <name type="scientific">Graphocephala atropunctata</name>
    <dbReference type="NCBI Taxonomy" id="36148"/>
    <lineage>
        <taxon>Eukaryota</taxon>
        <taxon>Metazoa</taxon>
        <taxon>Ecdysozoa</taxon>
        <taxon>Arthropoda</taxon>
        <taxon>Hexapoda</taxon>
        <taxon>Insecta</taxon>
        <taxon>Pterygota</taxon>
        <taxon>Neoptera</taxon>
        <taxon>Paraneoptera</taxon>
        <taxon>Hemiptera</taxon>
        <taxon>Auchenorrhyncha</taxon>
        <taxon>Membracoidea</taxon>
        <taxon>Cicadellidae</taxon>
        <taxon>Cicadellinae</taxon>
        <taxon>Cicadellini</taxon>
        <taxon>Graphocephala</taxon>
    </lineage>
</organism>
<gene>
    <name evidence="11" type="ORF">g.38724</name>
    <name evidence="10" type="ORF">g.38727</name>
</gene>
<accession>A0A1B6LUU9</accession>
<comment type="subcellular location">
    <subcellularLocation>
        <location evidence="1">Cytoplasm</location>
        <location evidence="1">Cytoskeleton</location>
        <location evidence="1">Cilium axoneme</location>
    </subcellularLocation>
</comment>
<name>A0A1B6LUU9_9HEMI</name>
<dbReference type="GO" id="GO:0036064">
    <property type="term" value="C:ciliary basal body"/>
    <property type="evidence" value="ECO:0007669"/>
    <property type="project" value="TreeGrafter"/>
</dbReference>
<dbReference type="GO" id="GO:0003356">
    <property type="term" value="P:regulation of cilium beat frequency"/>
    <property type="evidence" value="ECO:0007669"/>
    <property type="project" value="TreeGrafter"/>
</dbReference>
<sequence>MNRLIETKNVFKFITKEITTKCAAKGQNISTACALRIMKITMQNPEYEFGADMLTRGQIQQLITTCVSKLTDSLGSSSRTIEMQVYFSSHYARREEIMMEHRRTVMSRTEPLIAEIKEAVIGSNDEMRNLYRKMVVVITLLSGLGNPTAGTVLKEATAALHSVFPLSELTRFMALIDDDKMRQIVELKQIVSGIRLFNRDSHKGGEGIDDMPSILQQAVVATRDLLLQAVQDTQEQVERLTGHLETVYCETVQAESETLRVNVVSPLLLTDEELALLKENTVHSVQYLIYIRTLLEDVQMCEKDIVILCSRVSERLLQLHDTVRYRTAIPTNQVYPQFMDLSVSWFSLQDQMVILSTLSQIIYTLQNMAKIQQLPEEKTEILNNQPKLPSARMRDRIKKIKPSKVKCEVLELVNIENCDPKKIQYYGHCAFRFVEMDGCLFPAVLSMGLLRYKGLLFAFSSVEAAYTFDRDPDRYYQQGLDIVVRRPELIVLFNMDEQIQNLKPTSKTAMSAMVQKCDSQTQTETHPIPSHIDPTYSWNIWDYKRQAVHLADICKSMTHSTQTVESTKRLHIGVQATPTRSTSMQALRDSATNTATLRSYIVGLRGNWLRDQFMANNLWSYVPKCTASENLNL</sequence>
<keyword evidence="8" id="KW-0966">Cell projection</keyword>
<dbReference type="PANTHER" id="PTHR21442:SF0">
    <property type="entry name" value="CILIA- AND FLAGELLA-ASSOCIATED PROTEIN 206"/>
    <property type="match status" value="1"/>
</dbReference>
<dbReference type="GO" id="GO:0005930">
    <property type="term" value="C:axoneme"/>
    <property type="evidence" value="ECO:0007669"/>
    <property type="project" value="UniProtKB-SubCell"/>
</dbReference>
<evidence type="ECO:0000256" key="8">
    <source>
        <dbReference type="ARBA" id="ARBA00023273"/>
    </source>
</evidence>
<keyword evidence="4" id="KW-0963">Cytoplasm</keyword>
<evidence type="ECO:0000256" key="1">
    <source>
        <dbReference type="ARBA" id="ARBA00004430"/>
    </source>
</evidence>
<keyword evidence="5" id="KW-0970">Cilium biogenesis/degradation</keyword>
<keyword evidence="7" id="KW-0206">Cytoskeleton</keyword>
<dbReference type="GO" id="GO:0030030">
    <property type="term" value="P:cell projection organization"/>
    <property type="evidence" value="ECO:0007669"/>
    <property type="project" value="UniProtKB-KW"/>
</dbReference>
<dbReference type="InterPro" id="IPR021897">
    <property type="entry name" value="FAP206"/>
</dbReference>
<evidence type="ECO:0000256" key="7">
    <source>
        <dbReference type="ARBA" id="ARBA00023212"/>
    </source>
</evidence>
<reference evidence="11" key="1">
    <citation type="submission" date="2015-11" db="EMBL/GenBank/DDBJ databases">
        <title>De novo transcriptome assembly of four potential Pierce s Disease insect vectors from Arizona vineyards.</title>
        <authorList>
            <person name="Tassone E.E."/>
        </authorList>
    </citation>
    <scope>NUCLEOTIDE SEQUENCE</scope>
</reference>
<comment type="similarity">
    <text evidence="2">Belongs to the CFAP206 family.</text>
</comment>
<dbReference type="PANTHER" id="PTHR21442">
    <property type="entry name" value="CILIA- AND FLAGELLA-ASSOCIATED PROTEIN 206"/>
    <property type="match status" value="1"/>
</dbReference>